<evidence type="ECO:0000256" key="6">
    <source>
        <dbReference type="SAM" id="Coils"/>
    </source>
</evidence>
<evidence type="ECO:0000256" key="1">
    <source>
        <dbReference type="ARBA" id="ARBA00022614"/>
    </source>
</evidence>
<dbReference type="SUPFAM" id="SSF57850">
    <property type="entry name" value="RING/U-box"/>
    <property type="match status" value="1"/>
</dbReference>
<dbReference type="AlphaFoldDB" id="A0A7R9ET91"/>
<evidence type="ECO:0000256" key="2">
    <source>
        <dbReference type="ARBA" id="ARBA00022737"/>
    </source>
</evidence>
<keyword evidence="3 5" id="KW-0479">Metal-binding</keyword>
<keyword evidence="4" id="KW-0862">Zinc</keyword>
<feature type="coiled-coil region" evidence="6">
    <location>
        <begin position="483"/>
        <end position="512"/>
    </location>
</feature>
<keyword evidence="6" id="KW-0175">Coiled coil</keyword>
<dbReference type="Gene3D" id="3.30.40.10">
    <property type="entry name" value="Zinc/RING finger domain, C3HC4 (zinc finger)"/>
    <property type="match status" value="1"/>
</dbReference>
<dbReference type="Pfam" id="PF13920">
    <property type="entry name" value="zf-C3HC4_3"/>
    <property type="match status" value="1"/>
</dbReference>
<feature type="coiled-coil region" evidence="6">
    <location>
        <begin position="360"/>
        <end position="388"/>
    </location>
</feature>
<proteinExistence type="predicted"/>
<dbReference type="Gene3D" id="3.80.10.10">
    <property type="entry name" value="Ribonuclease Inhibitor"/>
    <property type="match status" value="1"/>
</dbReference>
<organism evidence="8">
    <name type="scientific">Timema bartmani</name>
    <dbReference type="NCBI Taxonomy" id="61472"/>
    <lineage>
        <taxon>Eukaryota</taxon>
        <taxon>Metazoa</taxon>
        <taxon>Ecdysozoa</taxon>
        <taxon>Arthropoda</taxon>
        <taxon>Hexapoda</taxon>
        <taxon>Insecta</taxon>
        <taxon>Pterygota</taxon>
        <taxon>Neoptera</taxon>
        <taxon>Polyneoptera</taxon>
        <taxon>Phasmatodea</taxon>
        <taxon>Timematodea</taxon>
        <taxon>Timematoidea</taxon>
        <taxon>Timematidae</taxon>
        <taxon>Timema</taxon>
    </lineage>
</organism>
<accession>A0A7R9ET91</accession>
<evidence type="ECO:0000256" key="4">
    <source>
        <dbReference type="ARBA" id="ARBA00022833"/>
    </source>
</evidence>
<dbReference type="PANTHER" id="PTHR48051:SF47">
    <property type="entry name" value="LEUCINE RICH REPEAT AND STERILE ALPHA MOTIF CONTAINING 1"/>
    <property type="match status" value="1"/>
</dbReference>
<dbReference type="GO" id="GO:0008270">
    <property type="term" value="F:zinc ion binding"/>
    <property type="evidence" value="ECO:0007669"/>
    <property type="project" value="UniProtKB-KW"/>
</dbReference>
<dbReference type="SMART" id="SM00364">
    <property type="entry name" value="LRR_BAC"/>
    <property type="match status" value="3"/>
</dbReference>
<sequence length="935" mass="105203">MRFGGGKEAFGMYVLRRMYDLAVRERRATIPYRYCPNTLRIHYYIGFLESSAKKLNMPLFGKKENKCVDYKARLEHKLYLAREDPEPVFDLSDCALKSVPAGIYSLCKVFRKDALYLQENQLRSLAGGGSLQDLSLLQVLDIHSNNLIFLPEDITLLRSLRILNVSSNNLKSLPEALGSLQKLRVLNVSFNNLRAIPSSMGKLCYLHTLDLRGNTFLNTLPNNLCQATGLRDLMVDPTGFVHPPTSVVQMGTVEVIKFLCSELGVRYVSPCESPEEGAFASNSSCKANSLDADDKEKVFQEQRQLERIALEKELEEHHRRELELQHGVRANKNRVVELTADTVISQLLALSEISRDSSQLQHLLEQELKEEERLLNMRQEEYQLLRRKEVLNGMEALLEEECRREAKLREYEEGRAEATRTLLSQEVETDKQLATLLLSQGQAQSELVGRLQKDEELQRAAVAALLERGDARSWALVHQVAVVESQLASLTALEMERKKLEMNEQIEKGEKSDEDFWLLQYQRLLDSRPYSLVEMERSLDPMLAQHLVVYGAIHCLPFLAQWVYSTQDLHQLNDHKLREASYLSCWIDDSKNPSVEPYENLDYQAGVTLAQDRAAILEAVNSFLEQLAAPEDSGASAPTLEAEGTMNVAECAVCLDDTCEVIFVPCGHMCCCIKCAELVGQCPLCRADINQKNLIDMITDTQIDGIAKTTFKGPGGHETSTSINISDLKCCMDRVSNEWVLKECGLKGNPIGHCERSVLRWFGHDKKSVDRGRKQIYEGRRFNKAIKFCLFQSLEHVVCTQGLAVILHCDPISSRSHVEHKYRRRLGQNSSGLLSDADSVGQGLFGYSCYHSIGQLFAIATLTLYPHIIHSPMAVAVIGEANLDAFNHEKPYINIECIRTALTGFAQGPATARAVPPPLPNTLTRAFRGPILTVQ</sequence>
<dbReference type="InterPro" id="IPR032675">
    <property type="entry name" value="LRR_dom_sf"/>
</dbReference>
<reference evidence="8" key="1">
    <citation type="submission" date="2020-11" db="EMBL/GenBank/DDBJ databases">
        <authorList>
            <person name="Tran Van P."/>
        </authorList>
    </citation>
    <scope>NUCLEOTIDE SEQUENCE</scope>
</reference>
<protein>
    <recommendedName>
        <fullName evidence="7">RING-type domain-containing protein</fullName>
    </recommendedName>
</protein>
<name>A0A7R9ET91_9NEOP</name>
<evidence type="ECO:0000256" key="5">
    <source>
        <dbReference type="PROSITE-ProRule" id="PRU00175"/>
    </source>
</evidence>
<keyword evidence="1" id="KW-0433">Leucine-rich repeat</keyword>
<dbReference type="EMBL" id="OD565019">
    <property type="protein sequence ID" value="CAD7440571.1"/>
    <property type="molecule type" value="Genomic_DNA"/>
</dbReference>
<evidence type="ECO:0000313" key="8">
    <source>
        <dbReference type="EMBL" id="CAD7440571.1"/>
    </source>
</evidence>
<keyword evidence="3 5" id="KW-0863">Zinc-finger</keyword>
<dbReference type="PANTHER" id="PTHR48051">
    <property type="match status" value="1"/>
</dbReference>
<dbReference type="GO" id="GO:0005737">
    <property type="term" value="C:cytoplasm"/>
    <property type="evidence" value="ECO:0007669"/>
    <property type="project" value="TreeGrafter"/>
</dbReference>
<keyword evidence="2" id="KW-0677">Repeat</keyword>
<dbReference type="InterPro" id="IPR050216">
    <property type="entry name" value="LRR_domain-containing"/>
</dbReference>
<evidence type="ECO:0000256" key="3">
    <source>
        <dbReference type="ARBA" id="ARBA00022771"/>
    </source>
</evidence>
<dbReference type="InterPro" id="IPR001841">
    <property type="entry name" value="Znf_RING"/>
</dbReference>
<dbReference type="SMART" id="SM00369">
    <property type="entry name" value="LRR_TYP"/>
    <property type="match status" value="3"/>
</dbReference>
<dbReference type="PROSITE" id="PS51450">
    <property type="entry name" value="LRR"/>
    <property type="match status" value="1"/>
</dbReference>
<dbReference type="InterPro" id="IPR001611">
    <property type="entry name" value="Leu-rich_rpt"/>
</dbReference>
<feature type="domain" description="RING-type" evidence="7">
    <location>
        <begin position="651"/>
        <end position="686"/>
    </location>
</feature>
<dbReference type="CDD" id="cd16515">
    <property type="entry name" value="RING-HC_LRSAM1"/>
    <property type="match status" value="1"/>
</dbReference>
<dbReference type="InterPro" id="IPR013083">
    <property type="entry name" value="Znf_RING/FYVE/PHD"/>
</dbReference>
<evidence type="ECO:0000259" key="7">
    <source>
        <dbReference type="PROSITE" id="PS50089"/>
    </source>
</evidence>
<dbReference type="InterPro" id="IPR003591">
    <property type="entry name" value="Leu-rich_rpt_typical-subtyp"/>
</dbReference>
<dbReference type="PROSITE" id="PS50089">
    <property type="entry name" value="ZF_RING_2"/>
    <property type="match status" value="1"/>
</dbReference>
<dbReference type="Pfam" id="PF13855">
    <property type="entry name" value="LRR_8"/>
    <property type="match status" value="1"/>
</dbReference>
<dbReference type="SUPFAM" id="SSF52058">
    <property type="entry name" value="L domain-like"/>
    <property type="match status" value="1"/>
</dbReference>
<gene>
    <name evidence="8" type="ORF">TBIB3V08_LOCUS3072</name>
</gene>